<dbReference type="SUPFAM" id="SSF51604">
    <property type="entry name" value="Enolase C-terminal domain-like"/>
    <property type="match status" value="1"/>
</dbReference>
<dbReference type="InterPro" id="IPR018110">
    <property type="entry name" value="Mandel_Rmase/mucon_lact_enz_CS"/>
</dbReference>
<dbReference type="GO" id="GO:0030976">
    <property type="term" value="F:thiamine pyrophosphate binding"/>
    <property type="evidence" value="ECO:0007669"/>
    <property type="project" value="InterPro"/>
</dbReference>
<gene>
    <name evidence="9" type="ORF">MKW94_015470</name>
</gene>
<dbReference type="InterPro" id="IPR000073">
    <property type="entry name" value="AB_hydrolase_1"/>
</dbReference>
<dbReference type="SUPFAM" id="SSF54826">
    <property type="entry name" value="Enolase N-terminal domain-like"/>
    <property type="match status" value="1"/>
</dbReference>
<dbReference type="SFLD" id="SFLDF00009">
    <property type="entry name" value="o-succinylbenzoate_synthase"/>
    <property type="match status" value="1"/>
</dbReference>
<dbReference type="Pfam" id="PF13378">
    <property type="entry name" value="MR_MLE_C"/>
    <property type="match status" value="1"/>
</dbReference>
<dbReference type="SUPFAM" id="SSF52518">
    <property type="entry name" value="Thiamin diphosphate-binding fold (THDP-binding)"/>
    <property type="match status" value="2"/>
</dbReference>
<dbReference type="Gene3D" id="3.40.50.970">
    <property type="match status" value="2"/>
</dbReference>
<dbReference type="Proteomes" id="UP001177140">
    <property type="component" value="Unassembled WGS sequence"/>
</dbReference>
<dbReference type="SFLD" id="SFLDS00001">
    <property type="entry name" value="Enolase"/>
    <property type="match status" value="1"/>
</dbReference>
<dbReference type="Pfam" id="PF16582">
    <property type="entry name" value="TPP_enzyme_M_2"/>
    <property type="match status" value="1"/>
</dbReference>
<dbReference type="InterPro" id="IPR013342">
    <property type="entry name" value="Mandelate_racemase_C"/>
</dbReference>
<dbReference type="NCBIfam" id="TIGR00173">
    <property type="entry name" value="menD"/>
    <property type="match status" value="1"/>
</dbReference>
<dbReference type="Pfam" id="PF00561">
    <property type="entry name" value="Abhydrolase_1"/>
    <property type="match status" value="1"/>
</dbReference>
<evidence type="ECO:0000256" key="7">
    <source>
        <dbReference type="ARBA" id="ARBA00023239"/>
    </source>
</evidence>
<evidence type="ECO:0000259" key="8">
    <source>
        <dbReference type="SMART" id="SM00922"/>
    </source>
</evidence>
<dbReference type="InterPro" id="IPR029058">
    <property type="entry name" value="AB_hydrolase_fold"/>
</dbReference>
<evidence type="ECO:0000256" key="5">
    <source>
        <dbReference type="ARBA" id="ARBA00023052"/>
    </source>
</evidence>
<dbReference type="InterPro" id="IPR005801">
    <property type="entry name" value="ADC_synthase"/>
</dbReference>
<keyword evidence="6" id="KW-0464">Manganese</keyword>
<dbReference type="InterPro" id="IPR022485">
    <property type="entry name" value="SHCHC_synthase_MenH"/>
</dbReference>
<dbReference type="InterPro" id="IPR029035">
    <property type="entry name" value="DHS-like_NAD/FAD-binding_dom"/>
</dbReference>
<protein>
    <recommendedName>
        <fullName evidence="8">Mandelate racemase/muconate lactonizing enzyme C-terminal domain-containing protein</fullName>
    </recommendedName>
</protein>
<dbReference type="GO" id="GO:0070205">
    <property type="term" value="F:2-succinyl-6-hydroxy-2,4-cyclohexadiene-1-carboxylate synthase activity"/>
    <property type="evidence" value="ECO:0007669"/>
    <property type="project" value="InterPro"/>
</dbReference>
<dbReference type="Gene3D" id="3.60.120.10">
    <property type="entry name" value="Anthranilate synthase"/>
    <property type="match status" value="1"/>
</dbReference>
<dbReference type="Gene3D" id="3.20.20.120">
    <property type="entry name" value="Enolase-like C-terminal domain"/>
    <property type="match status" value="1"/>
</dbReference>
<dbReference type="GO" id="GO:0070204">
    <property type="term" value="F:2-succinyl-5-enolpyruvyl-6-hydroxy-3-cyclohexene-1-carboxylic-acid synthase activity"/>
    <property type="evidence" value="ECO:0007669"/>
    <property type="project" value="InterPro"/>
</dbReference>
<dbReference type="SUPFAM" id="SSF53474">
    <property type="entry name" value="alpha/beta-Hydrolases"/>
    <property type="match status" value="1"/>
</dbReference>
<dbReference type="GO" id="GO:0046872">
    <property type="term" value="F:metal ion binding"/>
    <property type="evidence" value="ECO:0007669"/>
    <property type="project" value="UniProtKB-KW"/>
</dbReference>
<keyword evidence="2" id="KW-0808">Transferase</keyword>
<dbReference type="InterPro" id="IPR029065">
    <property type="entry name" value="Enolase_C-like"/>
</dbReference>
<dbReference type="InterPro" id="IPR029061">
    <property type="entry name" value="THDP-binding"/>
</dbReference>
<sequence length="1725" mass="192259">MKEITLTALQNPLNTPRCNSTILQTKRTSFPTSILLPFLNNQSLPINSQLLHYHRNPNFKFIARVISDKAEVETGLYSMEVGDEDEEDSELPVELSYTRTLPPALTFEHGINKIRLEMDKLKLNSPTSRSGILRFQVAVPPSTKAWNWLCNQPQTPEVFPQFYLSKMDVDKQVVDLHLPNGLLGVSGIGAAAQFTCTSDASKKWNRIKRYLSVDSPLIRAYGFLGIQFDTKSSLMRRESGSSYFFIPQLELDEYGSTSLLAATLAWDDSSPCTFNKAMRSLELSLNQVVSGFSISGEMFQNKCVSSGLTQTNLVDDEMVCINVSSQVEEDTSANGLKLEGVQSSSQFYFRLSPTIDFTGNMLDRPGERICSLQKSANINGVWASLIIEECCRLGLTYFCIAPGSRSSPLAVAASTHPLTTCISCYDERSLAFHALGYAKGSTKPAVVITSSGTAVSNLFPAVVEASQNFVPLLLLTADRPPELLDAGANQAINQVNHFGSFVRYFFNLPPPTDDIPARMVLTTLDSAVHWATHAPYGPVHINCAFREPLENTPKEWRLSSLKGLDNWKSNTEPFTKYIEMHHSHPCIQMDEVVNLIQCANKGILIIGALQTENEMWEALLLAKHLSWPIVADILSGLRFRKVLTSFPEIDEKLLFIDHLDHVLLSDSVRSWAHADMIIQIGSRITSKRISKMIEVCAPCPYIVVDKHPFRHDPSHIVTHRIQSSISAFADCLLNVDIPRMMTSKWRDCLQALNTMVAREIEFQIRSECSLTEPHVARIISEALPSDAALFIGNSMVVRDAEMYGCGWTKPAIDVETIRSNWELPCLGIQVAGNRGASGIDGLLSTAVGFAAGCNKRVFCVLGDISFLYDTNGLAILNHRSRRKPMTIVVTNNHGGAIFSLLPIATVTEPSVLNKFFYTTHNTSIGKLCEAHSVRHLQVQTKMELQEALLIAEQEQTDCLIEVESCIEDNAKFHRTLSEYACQVADHTFHNLSRLSSLDHTSSGFFLCRIQQMDYSLYRIQLSAPPTSTPVGDKPSVFYREGFLISLYLDDGTVGFGEIAPLEIHKESMSDVEEQLRFLLHAIQGAKISYLLPLLSRSFSSWFWEQFGIPPTSISPSVRCGLEMAILNAIAAREGCSLSDLLLSRESLTPKSKLLETEATDNRPPRTHTCALLDSNGTPEEVAHIAGELVEEGFTTIKLKVARRGNPLEDGAVIQKVRKRVGDQIKLRVDANRNWTYEEACQFAATVKFCNLQYIEEPVQLEDDIFKFCENTGLPVAIDESVDNIQGDLLTGLEKFIHAGIVAVVIKPSVVGGFENAAFIAKWARQQNKMAVVSAAFESTLSLSAYAQFSHFLEEQNMEICRVKKNKVLHEPVAHGLGTYKWLKEDVTSEPLKILGRPYSDTVAASLKDSANALQKFKIDPKIIQRSYSGEQVRTYELKVDHENYGCSFKVHETGMETNNNVLVFLHGFLGTGGDWTSVMKTFSSTARCISIDLPGHGGSKIHYHGNNKAKQEISIEIISNLLSNLIHKMTNTRVVVIGYSMGARIALQMAMRYSDQINGAVIISGSPGIKDDERRRSRMALDDARAQFLTEHGLQFFLETWYTGPLWKSLRDHPHFEQIISSRMQHDDVHSLARSLSDLSTGRQPSLWEELKHCKQPLLFVVGEKDKKFKKIAQEMSHEISLNPNYNSKGTQQLVEVPDCGHAVHLENPLPLISAISQFCRKLVS</sequence>
<dbReference type="Gene3D" id="3.30.390.10">
    <property type="entry name" value="Enolase-like, N-terminal domain"/>
    <property type="match status" value="1"/>
</dbReference>
<comment type="caution">
    <text evidence="9">The sequence shown here is derived from an EMBL/GenBank/DDBJ whole genome shotgun (WGS) entry which is preliminary data.</text>
</comment>
<dbReference type="InterPro" id="IPR004433">
    <property type="entry name" value="MenaQ_synth_MenD"/>
</dbReference>
<evidence type="ECO:0000256" key="2">
    <source>
        <dbReference type="ARBA" id="ARBA00022679"/>
    </source>
</evidence>
<evidence type="ECO:0000256" key="6">
    <source>
        <dbReference type="ARBA" id="ARBA00023211"/>
    </source>
</evidence>
<evidence type="ECO:0000256" key="4">
    <source>
        <dbReference type="ARBA" id="ARBA00022842"/>
    </source>
</evidence>
<keyword evidence="1" id="KW-0474">Menaquinone biosynthesis</keyword>
<dbReference type="SUPFAM" id="SSF52467">
    <property type="entry name" value="DHS-like NAD/FAD-binding domain"/>
    <property type="match status" value="1"/>
</dbReference>
<dbReference type="Gene3D" id="3.40.50.1820">
    <property type="entry name" value="alpha/beta hydrolase"/>
    <property type="match status" value="1"/>
</dbReference>
<dbReference type="InterPro" id="IPR029017">
    <property type="entry name" value="Enolase-like_N"/>
</dbReference>
<accession>A0AA42AX74</accession>
<evidence type="ECO:0000313" key="9">
    <source>
        <dbReference type="EMBL" id="MCL7043110.1"/>
    </source>
</evidence>
<dbReference type="HAMAP" id="MF_01659">
    <property type="entry name" value="MenD"/>
    <property type="match status" value="1"/>
</dbReference>
<dbReference type="GO" id="GO:0009063">
    <property type="term" value="P:amino acid catabolic process"/>
    <property type="evidence" value="ECO:0007669"/>
    <property type="project" value="InterPro"/>
</dbReference>
<name>A0AA42AX74_PAPNU</name>
<keyword evidence="3" id="KW-0479">Metal-binding</keyword>
<dbReference type="SMART" id="SM00922">
    <property type="entry name" value="MR_MLE"/>
    <property type="match status" value="1"/>
</dbReference>
<dbReference type="PROSITE" id="PS00909">
    <property type="entry name" value="MR_MLE_2"/>
    <property type="match status" value="1"/>
</dbReference>
<dbReference type="Pfam" id="PF02776">
    <property type="entry name" value="TPP_enzyme_N"/>
    <property type="match status" value="1"/>
</dbReference>
<evidence type="ECO:0000256" key="3">
    <source>
        <dbReference type="ARBA" id="ARBA00022723"/>
    </source>
</evidence>
<proteinExistence type="inferred from homology"/>
<dbReference type="InterPro" id="IPR036849">
    <property type="entry name" value="Enolase-like_C_sf"/>
</dbReference>
<keyword evidence="10" id="KW-1185">Reference proteome</keyword>
<dbReference type="SFLD" id="SFLDG00180">
    <property type="entry name" value="muconate_cycloisomerase"/>
    <property type="match status" value="1"/>
</dbReference>
<dbReference type="InterPro" id="IPR011766">
    <property type="entry name" value="TPP_enzyme_TPP-bd"/>
</dbReference>
<evidence type="ECO:0000256" key="1">
    <source>
        <dbReference type="ARBA" id="ARBA00022428"/>
    </source>
</evidence>
<dbReference type="PANTHER" id="PTHR42916:SF1">
    <property type="entry name" value="PROTEIN PHYLLO, CHLOROPLASTIC"/>
    <property type="match status" value="1"/>
</dbReference>
<dbReference type="Pfam" id="PF02775">
    <property type="entry name" value="TPP_enzyme_C"/>
    <property type="match status" value="1"/>
</dbReference>
<organism evidence="9 10">
    <name type="scientific">Papaver nudicaule</name>
    <name type="common">Iceland poppy</name>
    <dbReference type="NCBI Taxonomy" id="74823"/>
    <lineage>
        <taxon>Eukaryota</taxon>
        <taxon>Viridiplantae</taxon>
        <taxon>Streptophyta</taxon>
        <taxon>Embryophyta</taxon>
        <taxon>Tracheophyta</taxon>
        <taxon>Spermatophyta</taxon>
        <taxon>Magnoliopsida</taxon>
        <taxon>Ranunculales</taxon>
        <taxon>Papaveraceae</taxon>
        <taxon>Papaveroideae</taxon>
        <taxon>Papaver</taxon>
    </lineage>
</organism>
<dbReference type="EMBL" id="JAJJMA010242857">
    <property type="protein sequence ID" value="MCL7043110.1"/>
    <property type="molecule type" value="Genomic_DNA"/>
</dbReference>
<evidence type="ECO:0000313" key="10">
    <source>
        <dbReference type="Proteomes" id="UP001177140"/>
    </source>
</evidence>
<keyword evidence="7" id="KW-0456">Lyase</keyword>
<reference evidence="9" key="1">
    <citation type="submission" date="2022-03" db="EMBL/GenBank/DDBJ databases">
        <title>A functionally conserved STORR gene fusion in Papaver species that diverged 16.8 million years ago.</title>
        <authorList>
            <person name="Catania T."/>
        </authorList>
    </citation>
    <scope>NUCLEOTIDE SEQUENCE</scope>
    <source>
        <strain evidence="9">S-191538</strain>
    </source>
</reference>
<dbReference type="HAMAP" id="MF_01660">
    <property type="entry name" value="MenH"/>
    <property type="match status" value="1"/>
</dbReference>
<dbReference type="NCBIfam" id="TIGR01927">
    <property type="entry name" value="menC_gam_Gplu"/>
    <property type="match status" value="1"/>
</dbReference>
<dbReference type="PANTHER" id="PTHR42916">
    <property type="entry name" value="2-SUCCINYL-5-ENOLPYRUVYL-6-HYDROXY-3-CYCLOHEXENE-1-CARBOXYLATE SYNTHASE"/>
    <property type="match status" value="1"/>
</dbReference>
<dbReference type="InterPro" id="IPR032264">
    <property type="entry name" value="MenD_middle"/>
</dbReference>
<dbReference type="CDD" id="cd02009">
    <property type="entry name" value="TPP_SHCHC_synthase"/>
    <property type="match status" value="1"/>
</dbReference>
<dbReference type="NCBIfam" id="TIGR03695">
    <property type="entry name" value="menH_SHCHC"/>
    <property type="match status" value="1"/>
</dbReference>
<keyword evidence="4" id="KW-0460">Magnesium</keyword>
<keyword evidence="5" id="KW-0786">Thiamine pyrophosphate</keyword>
<feature type="domain" description="Mandelate racemase/muconate lactonizing enzyme C-terminal" evidence="8">
    <location>
        <begin position="1178"/>
        <end position="1274"/>
    </location>
</feature>
<dbReference type="Gene3D" id="3.40.50.1220">
    <property type="entry name" value="TPP-binding domain"/>
    <property type="match status" value="1"/>
</dbReference>
<dbReference type="InterPro" id="IPR012001">
    <property type="entry name" value="Thiamin_PyroP_enz_TPP-bd_dom"/>
</dbReference>
<dbReference type="GO" id="GO:0009234">
    <property type="term" value="P:menaquinone biosynthetic process"/>
    <property type="evidence" value="ECO:0007669"/>
    <property type="project" value="UniProtKB-KW"/>
</dbReference>
<dbReference type="CDD" id="cd07037">
    <property type="entry name" value="TPP_PYR_MenD"/>
    <property type="match status" value="1"/>
</dbReference>